<proteinExistence type="predicted"/>
<keyword evidence="1" id="KW-0732">Signal</keyword>
<gene>
    <name evidence="2" type="ORF">J120_00880</name>
</gene>
<dbReference type="SUPFAM" id="SSF56784">
    <property type="entry name" value="HAD-like"/>
    <property type="match status" value="1"/>
</dbReference>
<dbReference type="InterPro" id="IPR023214">
    <property type="entry name" value="HAD_sf"/>
</dbReference>
<dbReference type="PANTHER" id="PTHR43611:SF3">
    <property type="entry name" value="FLAVIN MONONUCLEOTIDE HYDROLASE 1, CHLOROPLATIC"/>
    <property type="match status" value="1"/>
</dbReference>
<keyword evidence="3" id="KW-1185">Reference proteome</keyword>
<organism evidence="2 3">
    <name type="scientific">candidate division TM6 bacterium JCVI TM6SC1</name>
    <dbReference type="NCBI Taxonomy" id="1306947"/>
    <lineage>
        <taxon>Bacteria</taxon>
        <taxon>Candidatus Babelota</taxon>
        <taxon>Vermiphilus</taxon>
    </lineage>
</organism>
<dbReference type="STRING" id="1306947.J120_00880"/>
<dbReference type="PANTHER" id="PTHR43611">
    <property type="entry name" value="ALPHA-D-GLUCOSE 1-PHOSPHATE PHOSPHATASE"/>
    <property type="match status" value="1"/>
</dbReference>
<dbReference type="InterPro" id="IPR036412">
    <property type="entry name" value="HAD-like_sf"/>
</dbReference>
<dbReference type="SFLD" id="SFLDS00003">
    <property type="entry name" value="Haloacid_Dehalogenase"/>
    <property type="match status" value="1"/>
</dbReference>
<dbReference type="InterPro" id="IPR006439">
    <property type="entry name" value="HAD-SF_hydro_IA"/>
</dbReference>
<sequence>MKLIRTFMLALIGSCALVSMPAVWAAERTSTDDIYERMQQTTGKPVIAFDVDDVLVNRKGWLPEKLKGYASICWQVPSKTKLISAGWWCFRNWGTIKKWTLTKTGDQVIDQIADTNKNRGNDVFAMKLKSGQTVAERLKEINALARPLPLSNLIEPLNRAGFEVIIATNQGKSTLDRLIAAGTLPSAENYKLLFTADYDQKHTTIPLVKKPSSHYFIALAKALGKAPGDILFIDDQEKNTQSAAQVGLQVIHHTNVAHTRDQFLEKLQNTTGISQGDAIVLFNKTK</sequence>
<dbReference type="SFLD" id="SFLDG01129">
    <property type="entry name" value="C1.5:_HAD__Beta-PGM__Phosphata"/>
    <property type="match status" value="1"/>
</dbReference>
<dbReference type="Gene3D" id="3.40.50.1000">
    <property type="entry name" value="HAD superfamily/HAD-like"/>
    <property type="match status" value="1"/>
</dbReference>
<comment type="caution">
    <text evidence="2">The sequence shown here is derived from an EMBL/GenBank/DDBJ whole genome shotgun (WGS) entry which is preliminary data.</text>
</comment>
<dbReference type="NCBIfam" id="TIGR01509">
    <property type="entry name" value="HAD-SF-IA-v3"/>
    <property type="match status" value="1"/>
</dbReference>
<dbReference type="AlphaFoldDB" id="A0A0D2K5J2"/>
<feature type="signal peptide" evidence="1">
    <location>
        <begin position="1"/>
        <end position="25"/>
    </location>
</feature>
<name>A0A0D2K5J2_9BACT</name>
<evidence type="ECO:0008006" key="4">
    <source>
        <dbReference type="Google" id="ProtNLM"/>
    </source>
</evidence>
<dbReference type="EMBL" id="ARQD01000001">
    <property type="protein sequence ID" value="KIX85512.1"/>
    <property type="molecule type" value="Genomic_DNA"/>
</dbReference>
<evidence type="ECO:0000313" key="2">
    <source>
        <dbReference type="EMBL" id="KIX85512.1"/>
    </source>
</evidence>
<accession>A0A0D2K5J2</accession>
<protein>
    <recommendedName>
        <fullName evidence="4">FCP1 homology domain-containing protein</fullName>
    </recommendedName>
</protein>
<evidence type="ECO:0000313" key="3">
    <source>
        <dbReference type="Proteomes" id="UP000032214"/>
    </source>
</evidence>
<evidence type="ECO:0000256" key="1">
    <source>
        <dbReference type="SAM" id="SignalP"/>
    </source>
</evidence>
<dbReference type="Pfam" id="PF00702">
    <property type="entry name" value="Hydrolase"/>
    <property type="match status" value="1"/>
</dbReference>
<dbReference type="Proteomes" id="UP000032214">
    <property type="component" value="Unassembled WGS sequence"/>
</dbReference>
<feature type="chain" id="PRO_5002256634" description="FCP1 homology domain-containing protein" evidence="1">
    <location>
        <begin position="26"/>
        <end position="286"/>
    </location>
</feature>
<reference evidence="2 3" key="1">
    <citation type="journal article" date="2013" name="Proc. Natl. Acad. Sci. U.S.A.">
        <title>Candidate phylum TM6 genome recovered from a hospital sink biofilm provides genomic insights into this uncultivated phylum.</title>
        <authorList>
            <person name="McLean J.S."/>
            <person name="Lombardo M.J."/>
            <person name="Badger J.H."/>
            <person name="Edlund A."/>
            <person name="Novotny M."/>
            <person name="Yee-Greenbaum J."/>
            <person name="Vyahhi N."/>
            <person name="Hall A.P."/>
            <person name="Yang Y."/>
            <person name="Dupont C.L."/>
            <person name="Ziegler M.G."/>
            <person name="Chitsaz H."/>
            <person name="Allen A.E."/>
            <person name="Yooseph S."/>
            <person name="Tesler G."/>
            <person name="Pevzner P.A."/>
            <person name="Friedman R.M."/>
            <person name="Nealson K.H."/>
            <person name="Venter J.C."/>
            <person name="Lasken R.S."/>
        </authorList>
    </citation>
    <scope>NUCLEOTIDE SEQUENCE [LARGE SCALE GENOMIC DNA]</scope>
    <source>
        <strain evidence="2 3">TM6SC1</strain>
    </source>
</reference>